<keyword evidence="2" id="KW-0812">Transmembrane</keyword>
<keyword evidence="4" id="KW-1185">Reference proteome</keyword>
<keyword evidence="2" id="KW-0472">Membrane</keyword>
<feature type="transmembrane region" description="Helical" evidence="2">
    <location>
        <begin position="476"/>
        <end position="500"/>
    </location>
</feature>
<dbReference type="HOGENOM" id="CLU_022262_0_0_1"/>
<dbReference type="OrthoDB" id="2548253at2759"/>
<reference evidence="3 4" key="1">
    <citation type="submission" date="2014-04" db="EMBL/GenBank/DDBJ databases">
        <authorList>
            <consortium name="DOE Joint Genome Institute"/>
            <person name="Kuo A."/>
            <person name="Kohler A."/>
            <person name="Nagy L.G."/>
            <person name="Floudas D."/>
            <person name="Copeland A."/>
            <person name="Barry K.W."/>
            <person name="Cichocki N."/>
            <person name="Veneault-Fourrey C."/>
            <person name="LaButti K."/>
            <person name="Lindquist E.A."/>
            <person name="Lipzen A."/>
            <person name="Lundell T."/>
            <person name="Morin E."/>
            <person name="Murat C."/>
            <person name="Sun H."/>
            <person name="Tunlid A."/>
            <person name="Henrissat B."/>
            <person name="Grigoriev I.V."/>
            <person name="Hibbett D.S."/>
            <person name="Martin F."/>
            <person name="Nordberg H.P."/>
            <person name="Cantor M.N."/>
            <person name="Hua S.X."/>
        </authorList>
    </citation>
    <scope>NUCLEOTIDE SEQUENCE [LARGE SCALE GENOMIC DNA]</scope>
    <source>
        <strain evidence="3 4">LaAM-08-1</strain>
    </source>
</reference>
<gene>
    <name evidence="3" type="ORF">K443DRAFT_675928</name>
</gene>
<accession>A0A0C9XS25</accession>
<evidence type="ECO:0000256" key="2">
    <source>
        <dbReference type="SAM" id="Phobius"/>
    </source>
</evidence>
<feature type="region of interest" description="Disordered" evidence="1">
    <location>
        <begin position="1"/>
        <end position="33"/>
    </location>
</feature>
<feature type="transmembrane region" description="Helical" evidence="2">
    <location>
        <begin position="45"/>
        <end position="65"/>
    </location>
</feature>
<feature type="transmembrane region" description="Helical" evidence="2">
    <location>
        <begin position="506"/>
        <end position="530"/>
    </location>
</feature>
<feature type="compositionally biased region" description="Acidic residues" evidence="1">
    <location>
        <begin position="256"/>
        <end position="268"/>
    </location>
</feature>
<evidence type="ECO:0000313" key="4">
    <source>
        <dbReference type="Proteomes" id="UP000054477"/>
    </source>
</evidence>
<keyword evidence="2" id="KW-1133">Transmembrane helix</keyword>
<dbReference type="Proteomes" id="UP000054477">
    <property type="component" value="Unassembled WGS sequence"/>
</dbReference>
<dbReference type="AlphaFoldDB" id="A0A0C9XS25"/>
<name>A0A0C9XS25_9AGAR</name>
<evidence type="ECO:0000313" key="3">
    <source>
        <dbReference type="EMBL" id="KIK04464.1"/>
    </source>
</evidence>
<organism evidence="3 4">
    <name type="scientific">Laccaria amethystina LaAM-08-1</name>
    <dbReference type="NCBI Taxonomy" id="1095629"/>
    <lineage>
        <taxon>Eukaryota</taxon>
        <taxon>Fungi</taxon>
        <taxon>Dikarya</taxon>
        <taxon>Basidiomycota</taxon>
        <taxon>Agaricomycotina</taxon>
        <taxon>Agaricomycetes</taxon>
        <taxon>Agaricomycetidae</taxon>
        <taxon>Agaricales</taxon>
        <taxon>Agaricineae</taxon>
        <taxon>Hydnangiaceae</taxon>
        <taxon>Laccaria</taxon>
    </lineage>
</organism>
<reference evidence="4" key="2">
    <citation type="submission" date="2015-01" db="EMBL/GenBank/DDBJ databases">
        <title>Evolutionary Origins and Diversification of the Mycorrhizal Mutualists.</title>
        <authorList>
            <consortium name="DOE Joint Genome Institute"/>
            <consortium name="Mycorrhizal Genomics Consortium"/>
            <person name="Kohler A."/>
            <person name="Kuo A."/>
            <person name="Nagy L.G."/>
            <person name="Floudas D."/>
            <person name="Copeland A."/>
            <person name="Barry K.W."/>
            <person name="Cichocki N."/>
            <person name="Veneault-Fourrey C."/>
            <person name="LaButti K."/>
            <person name="Lindquist E.A."/>
            <person name="Lipzen A."/>
            <person name="Lundell T."/>
            <person name="Morin E."/>
            <person name="Murat C."/>
            <person name="Riley R."/>
            <person name="Ohm R."/>
            <person name="Sun H."/>
            <person name="Tunlid A."/>
            <person name="Henrissat B."/>
            <person name="Grigoriev I.V."/>
            <person name="Hibbett D.S."/>
            <person name="Martin F."/>
        </authorList>
    </citation>
    <scope>NUCLEOTIDE SEQUENCE [LARGE SCALE GENOMIC DNA]</scope>
    <source>
        <strain evidence="4">LaAM-08-1</strain>
    </source>
</reference>
<protein>
    <submittedName>
        <fullName evidence="3">Uncharacterized protein</fullName>
    </submittedName>
</protein>
<proteinExistence type="predicted"/>
<feature type="region of interest" description="Disordered" evidence="1">
    <location>
        <begin position="242"/>
        <end position="281"/>
    </location>
</feature>
<evidence type="ECO:0000256" key="1">
    <source>
        <dbReference type="SAM" id="MobiDB-lite"/>
    </source>
</evidence>
<sequence length="740" mass="83121">MIIGKIDSPPVPTTPSTSHGQSQLTLNPDPPPRRKSTWASGCKCLFITGFLFLVLFVIVTFVVFVRTAHRSLKAPHPWLYQNATWGEVKEKGAVVRPLVDREQGFDVLATVWMRNRHGENEVVVEVGVNETVVFSGKVFEGLKLRDKHVRRKVELTVPTSIFKHKELSNYDLRASFVLIPTAPSLLDQLTNYSSWLPTSMFLPPRRPYLNAHERTMVEEAIDSFGVSIPLLEFNNLHSRCAGGVDAQPSGTPESESSGEEEEEEEDKEDSGTGGPSRVFRKLGFTTTTGKPLLESHPYIITRTQLRVVDMTKLYNRKAYNKIHKDLKSTACASTPNSKPSWQQCEYDFFAHSNGETRLRLEVIDDATGKRRTEWAYAPFLAATENAWGPKDLVAVPVNREQCDSASLPDEEYINLTWKLSYSGGSPRTIMLSNAFGLSQEYNMTDTEYNKAIAHHTVQSMQGLHGHQFEENIHPRLVFFLETVNIILRILGTLLQIHYWYTRISTVGISIPATFLFAGAASLNYIVLVLQNGHGKNFSVLRWCWRFVTAVPIHMALPLVMAKAVTRAEVRWWWGYMPLVWFAPATHRERASVRLDAQVGWRSKCLFVLSTIAFYHFGRPDRTYLIAATGPTPEPLHGTLLLLLDKLGRSLVSPLITASGILQLYFNHRVRTFAGAYKVCVGMELVRVLVKVCLVLGPGRGMEVGEGYVVRDVIAGVVVGVSCWQAFWMPGVGRDEGDDEE</sequence>
<dbReference type="EMBL" id="KN838569">
    <property type="protein sequence ID" value="KIK04464.1"/>
    <property type="molecule type" value="Genomic_DNA"/>
</dbReference>